<sequence length="139" mass="15349">MVKNDSKRRSRLHLFGRQMPLPHSPLLRVGIGILLVLGGLFAFLPVLGLWMLPLGLIVLSIDIPAVRRWRRRFTVWIYTRYPGMARRFDVAAPAGNGNGKAPVAGKIDSQTPFVSPGDTSAGETKRTAESRLRQSSDSV</sequence>
<evidence type="ECO:0008006" key="5">
    <source>
        <dbReference type="Google" id="ProtNLM"/>
    </source>
</evidence>
<evidence type="ECO:0000313" key="4">
    <source>
        <dbReference type="Proteomes" id="UP000199347"/>
    </source>
</evidence>
<reference evidence="4" key="1">
    <citation type="submission" date="2016-10" db="EMBL/GenBank/DDBJ databases">
        <authorList>
            <person name="Varghese N."/>
            <person name="Submissions S."/>
        </authorList>
    </citation>
    <scope>NUCLEOTIDE SEQUENCE [LARGE SCALE GENOMIC DNA]</scope>
    <source>
        <strain evidence="4">DSM 2698</strain>
    </source>
</reference>
<proteinExistence type="predicted"/>
<feature type="transmembrane region" description="Helical" evidence="2">
    <location>
        <begin position="21"/>
        <end position="43"/>
    </location>
</feature>
<protein>
    <recommendedName>
        <fullName evidence="5">Transmembrane protein (PGPGW)</fullName>
    </recommendedName>
</protein>
<dbReference type="Proteomes" id="UP000199347">
    <property type="component" value="Unassembled WGS sequence"/>
</dbReference>
<keyword evidence="2" id="KW-0472">Membrane</keyword>
<feature type="compositionally biased region" description="Polar residues" evidence="1">
    <location>
        <begin position="108"/>
        <end position="122"/>
    </location>
</feature>
<feature type="compositionally biased region" description="Basic and acidic residues" evidence="1">
    <location>
        <begin position="123"/>
        <end position="139"/>
    </location>
</feature>
<feature type="region of interest" description="Disordered" evidence="1">
    <location>
        <begin position="99"/>
        <end position="139"/>
    </location>
</feature>
<gene>
    <name evidence="3" type="ORF">SAMN03080610_03404</name>
</gene>
<accession>A0A1G5P7U8</accession>
<dbReference type="STRING" id="1120955.SAMN03080610_03404"/>
<dbReference type="AlphaFoldDB" id="A0A1G5P7U8"/>
<feature type="transmembrane region" description="Helical" evidence="2">
    <location>
        <begin position="49"/>
        <end position="66"/>
    </location>
</feature>
<name>A0A1G5P7U8_AFIMA</name>
<organism evidence="3 4">
    <name type="scientific">Afifella marina DSM 2698</name>
    <dbReference type="NCBI Taxonomy" id="1120955"/>
    <lineage>
        <taxon>Bacteria</taxon>
        <taxon>Pseudomonadati</taxon>
        <taxon>Pseudomonadota</taxon>
        <taxon>Alphaproteobacteria</taxon>
        <taxon>Hyphomicrobiales</taxon>
        <taxon>Afifellaceae</taxon>
        <taxon>Afifella</taxon>
    </lineage>
</organism>
<dbReference type="EMBL" id="FMVW01000010">
    <property type="protein sequence ID" value="SCZ45368.1"/>
    <property type="molecule type" value="Genomic_DNA"/>
</dbReference>
<keyword evidence="2" id="KW-1133">Transmembrane helix</keyword>
<evidence type="ECO:0000313" key="3">
    <source>
        <dbReference type="EMBL" id="SCZ45368.1"/>
    </source>
</evidence>
<keyword evidence="4" id="KW-1185">Reference proteome</keyword>
<evidence type="ECO:0000256" key="1">
    <source>
        <dbReference type="SAM" id="MobiDB-lite"/>
    </source>
</evidence>
<dbReference type="RefSeq" id="WP_244514644.1">
    <property type="nucleotide sequence ID" value="NZ_FMVW01000010.1"/>
</dbReference>
<evidence type="ECO:0000256" key="2">
    <source>
        <dbReference type="SAM" id="Phobius"/>
    </source>
</evidence>
<keyword evidence="2" id="KW-0812">Transmembrane</keyword>